<name>A0A844WEZ5_9RHOB</name>
<dbReference type="InterPro" id="IPR009531">
    <property type="entry name" value="DUF1150"/>
</dbReference>
<accession>A0A844WEZ5</accession>
<organism evidence="1 2">
    <name type="scientific">Pseudooceanicola pacificus</name>
    <dbReference type="NCBI Taxonomy" id="2676438"/>
    <lineage>
        <taxon>Bacteria</taxon>
        <taxon>Pseudomonadati</taxon>
        <taxon>Pseudomonadota</taxon>
        <taxon>Alphaproteobacteria</taxon>
        <taxon>Rhodobacterales</taxon>
        <taxon>Paracoccaceae</taxon>
        <taxon>Pseudooceanicola</taxon>
    </lineage>
</organism>
<dbReference type="AlphaFoldDB" id="A0A844WEZ5"/>
<dbReference type="RefSeq" id="WP_160382077.1">
    <property type="nucleotide sequence ID" value="NZ_WNXQ01000003.1"/>
</dbReference>
<comment type="caution">
    <text evidence="1">The sequence shown here is derived from an EMBL/GenBank/DDBJ whole genome shotgun (WGS) entry which is preliminary data.</text>
</comment>
<dbReference type="EMBL" id="WNXQ01000003">
    <property type="protein sequence ID" value="MWB77819.1"/>
    <property type="molecule type" value="Genomic_DNA"/>
</dbReference>
<evidence type="ECO:0000313" key="1">
    <source>
        <dbReference type="EMBL" id="MWB77819.1"/>
    </source>
</evidence>
<gene>
    <name evidence="1" type="ORF">GLS40_07275</name>
</gene>
<proteinExistence type="predicted"/>
<protein>
    <submittedName>
        <fullName evidence="1">DUF1150 family protein</fullName>
    </submittedName>
</protein>
<keyword evidence="2" id="KW-1185">Reference proteome</keyword>
<sequence length="74" mass="8255">MNAEHDVTKGAERIVYIRPVAVQDLPEEVQEQAEGAETIYAVHAADGERLALVRDRKLAFVLARQNDYAPVTVH</sequence>
<reference evidence="1 2" key="1">
    <citation type="submission" date="2019-11" db="EMBL/GenBank/DDBJ databases">
        <title>Pseudooceanicola pacifica sp. nov., isolated from deep-sea sediment of the Pacific Ocean.</title>
        <authorList>
            <person name="Lyu L."/>
        </authorList>
    </citation>
    <scope>NUCLEOTIDE SEQUENCE [LARGE SCALE GENOMIC DNA]</scope>
    <source>
        <strain evidence="1 2">216_PA32_1</strain>
    </source>
</reference>
<dbReference type="Proteomes" id="UP000443843">
    <property type="component" value="Unassembled WGS sequence"/>
</dbReference>
<evidence type="ECO:0000313" key="2">
    <source>
        <dbReference type="Proteomes" id="UP000443843"/>
    </source>
</evidence>
<dbReference type="Pfam" id="PF06620">
    <property type="entry name" value="DUF1150"/>
    <property type="match status" value="1"/>
</dbReference>